<gene>
    <name evidence="1" type="ORF">EC9_06230</name>
</gene>
<keyword evidence="2" id="KW-1185">Reference proteome</keyword>
<evidence type="ECO:0000313" key="2">
    <source>
        <dbReference type="Proteomes" id="UP000319557"/>
    </source>
</evidence>
<protein>
    <submittedName>
        <fullName evidence="1">Uncharacterized protein</fullName>
    </submittedName>
</protein>
<evidence type="ECO:0000313" key="1">
    <source>
        <dbReference type="EMBL" id="QDS86461.1"/>
    </source>
</evidence>
<dbReference type="OrthoDB" id="292821at2"/>
<sequence>MKRAILSTTLIIGMSICSQGFGFDLLDRMLGLKCGGGSSSCCETGCADVCEPACGCETSCCESVCEPACGCEASCCEAASCCEPTCGVETSLCGTSCCEPACGCEASCCEASCDSKSCFGSKKKKCCGLLSKLFGGSKNSCDSCCETSACCEPACGCEAAACCEPACGCETSCCESASCCEPACGCDPCGKKKSGGLLSKLFGGLSCCKKSDCDSACDSCGCAATSYAAPAAPACSSCNGGTSVQVEAPVVEDAAPMPPAPVVDPSAYLNSKRRVIQASTRYAR</sequence>
<dbReference type="EMBL" id="CP036261">
    <property type="protein sequence ID" value="QDS86461.1"/>
    <property type="molecule type" value="Genomic_DNA"/>
</dbReference>
<accession>A0A517LV08</accession>
<organism evidence="1 2">
    <name type="scientific">Rosistilla ulvae</name>
    <dbReference type="NCBI Taxonomy" id="1930277"/>
    <lineage>
        <taxon>Bacteria</taxon>
        <taxon>Pseudomonadati</taxon>
        <taxon>Planctomycetota</taxon>
        <taxon>Planctomycetia</taxon>
        <taxon>Pirellulales</taxon>
        <taxon>Pirellulaceae</taxon>
        <taxon>Rosistilla</taxon>
    </lineage>
</organism>
<reference evidence="1 2" key="1">
    <citation type="submission" date="2019-02" db="EMBL/GenBank/DDBJ databases">
        <title>Deep-cultivation of Planctomycetes and their phenomic and genomic characterization uncovers novel biology.</title>
        <authorList>
            <person name="Wiegand S."/>
            <person name="Jogler M."/>
            <person name="Boedeker C."/>
            <person name="Pinto D."/>
            <person name="Vollmers J."/>
            <person name="Rivas-Marin E."/>
            <person name="Kohn T."/>
            <person name="Peeters S.H."/>
            <person name="Heuer A."/>
            <person name="Rast P."/>
            <person name="Oberbeckmann S."/>
            <person name="Bunk B."/>
            <person name="Jeske O."/>
            <person name="Meyerdierks A."/>
            <person name="Storesund J.E."/>
            <person name="Kallscheuer N."/>
            <person name="Luecker S."/>
            <person name="Lage O.M."/>
            <person name="Pohl T."/>
            <person name="Merkel B.J."/>
            <person name="Hornburger P."/>
            <person name="Mueller R.-W."/>
            <person name="Bruemmer F."/>
            <person name="Labrenz M."/>
            <person name="Spormann A.M."/>
            <person name="Op den Camp H."/>
            <person name="Overmann J."/>
            <person name="Amann R."/>
            <person name="Jetten M.S.M."/>
            <person name="Mascher T."/>
            <person name="Medema M.H."/>
            <person name="Devos D.P."/>
            <person name="Kaster A.-K."/>
            <person name="Ovreas L."/>
            <person name="Rohde M."/>
            <person name="Galperin M.Y."/>
            <person name="Jogler C."/>
        </authorList>
    </citation>
    <scope>NUCLEOTIDE SEQUENCE [LARGE SCALE GENOMIC DNA]</scope>
    <source>
        <strain evidence="1 2">EC9</strain>
    </source>
</reference>
<name>A0A517LV08_9BACT</name>
<dbReference type="Proteomes" id="UP000319557">
    <property type="component" value="Chromosome"/>
</dbReference>
<proteinExistence type="predicted"/>
<dbReference type="AlphaFoldDB" id="A0A517LV08"/>
<dbReference type="KEGG" id="ruv:EC9_06230"/>